<comment type="pathway">
    <text evidence="2 11">Amino-acid biosynthesis; L-serine biosynthesis; L-serine from 3-phospho-D-glycerate: step 1/3.</text>
</comment>
<keyword evidence="7 11" id="KW-0520">NAD</keyword>
<evidence type="ECO:0000313" key="14">
    <source>
        <dbReference type="Proteomes" id="UP000243002"/>
    </source>
</evidence>
<dbReference type="InterPro" id="IPR029009">
    <property type="entry name" value="ASB_dom_sf"/>
</dbReference>
<evidence type="ECO:0000313" key="13">
    <source>
        <dbReference type="EMBL" id="PSJ06267.1"/>
    </source>
</evidence>
<dbReference type="Gene3D" id="3.30.1330.90">
    <property type="entry name" value="D-3-phosphoglycerate dehydrogenase, domain 3"/>
    <property type="match status" value="1"/>
</dbReference>
<dbReference type="FunFam" id="3.30.1330.90:FF:000003">
    <property type="entry name" value="D-3-phosphoglycerate dehydrogenase"/>
    <property type="match status" value="1"/>
</dbReference>
<dbReference type="FunFam" id="3.30.70.260:FF:000050">
    <property type="entry name" value="D-3-phosphoglycerate dehydrogenase"/>
    <property type="match status" value="1"/>
</dbReference>
<evidence type="ECO:0000256" key="2">
    <source>
        <dbReference type="ARBA" id="ARBA00005216"/>
    </source>
</evidence>
<dbReference type="Pfam" id="PF01842">
    <property type="entry name" value="ACT"/>
    <property type="match status" value="1"/>
</dbReference>
<dbReference type="SUPFAM" id="SSF52283">
    <property type="entry name" value="Formate/glycerate dehydrogenase catalytic domain-like"/>
    <property type="match status" value="1"/>
</dbReference>
<comment type="function">
    <text evidence="1">Catalyzes the reversible oxidation of 3-phospho-D-glycerate to 3-phosphonooxypyruvate, the first step of the phosphorylated L-serine biosynthesis pathway. Also catalyzes the reversible oxidation of 2-hydroxyglutarate to 2-oxoglutarate.</text>
</comment>
<dbReference type="Pfam" id="PF02826">
    <property type="entry name" value="2-Hacid_dh_C"/>
    <property type="match status" value="1"/>
</dbReference>
<comment type="catalytic activity">
    <reaction evidence="9">
        <text>(R)-2-hydroxyglutarate + NAD(+) = 2-oxoglutarate + NADH + H(+)</text>
        <dbReference type="Rhea" id="RHEA:49612"/>
        <dbReference type="ChEBI" id="CHEBI:15378"/>
        <dbReference type="ChEBI" id="CHEBI:15801"/>
        <dbReference type="ChEBI" id="CHEBI:16810"/>
        <dbReference type="ChEBI" id="CHEBI:57540"/>
        <dbReference type="ChEBI" id="CHEBI:57945"/>
        <dbReference type="EC" id="1.1.1.399"/>
    </reaction>
</comment>
<dbReference type="InterPro" id="IPR029753">
    <property type="entry name" value="D-isomer_DH_CS"/>
</dbReference>
<evidence type="ECO:0000259" key="12">
    <source>
        <dbReference type="PROSITE" id="PS51671"/>
    </source>
</evidence>
<dbReference type="SUPFAM" id="SSF51735">
    <property type="entry name" value="NAD(P)-binding Rossmann-fold domains"/>
    <property type="match status" value="1"/>
</dbReference>
<keyword evidence="5 11" id="KW-0028">Amino-acid biosynthesis</keyword>
<dbReference type="Proteomes" id="UP000243002">
    <property type="component" value="Unassembled WGS sequence"/>
</dbReference>
<reference evidence="13 14" key="1">
    <citation type="journal article" date="2018" name="Environ. Microbiol.">
        <title>Ecological and genomic features of two widespread freshwater picocyanobacteria.</title>
        <authorList>
            <person name="Cabello-Yeves P.J."/>
            <person name="Picazo A."/>
            <person name="Camacho A."/>
            <person name="Callieri C."/>
            <person name="Rosselli R."/>
            <person name="Roda-Garcia J.J."/>
            <person name="Coutinho F.H."/>
            <person name="Rodriguez-Valera F."/>
        </authorList>
    </citation>
    <scope>NUCLEOTIDE SEQUENCE [LARGE SCALE GENOMIC DNA]</scope>
    <source>
        <strain evidence="13 14">Tous</strain>
    </source>
</reference>
<dbReference type="PANTHER" id="PTHR42789:SF1">
    <property type="entry name" value="D-ISOMER SPECIFIC 2-HYDROXYACID DEHYDROGENASE FAMILY PROTEIN (AFU_ORTHOLOGUE AFUA_6G10090)"/>
    <property type="match status" value="1"/>
</dbReference>
<evidence type="ECO:0000256" key="6">
    <source>
        <dbReference type="ARBA" id="ARBA00023002"/>
    </source>
</evidence>
<keyword evidence="14" id="KW-1185">Reference proteome</keyword>
<evidence type="ECO:0000256" key="11">
    <source>
        <dbReference type="RuleBase" id="RU363003"/>
    </source>
</evidence>
<dbReference type="InterPro" id="IPR006140">
    <property type="entry name" value="D-isomer_DH_NAD-bd"/>
</dbReference>
<evidence type="ECO:0000256" key="9">
    <source>
        <dbReference type="ARBA" id="ARBA00048126"/>
    </source>
</evidence>
<dbReference type="UniPathway" id="UPA00135">
    <property type="reaction ID" value="UER00196"/>
</dbReference>
<dbReference type="SUPFAM" id="SSF143548">
    <property type="entry name" value="Serine metabolism enzymes domain"/>
    <property type="match status" value="1"/>
</dbReference>
<protein>
    <recommendedName>
        <fullName evidence="4 11">D-3-phosphoglycerate dehydrogenase</fullName>
        <ecNumber evidence="11">1.1.1.95</ecNumber>
    </recommendedName>
</protein>
<comment type="caution">
    <text evidence="13">The sequence shown here is derived from an EMBL/GenBank/DDBJ whole genome shotgun (WGS) entry which is preliminary data.</text>
</comment>
<feature type="domain" description="ACT" evidence="12">
    <location>
        <begin position="456"/>
        <end position="528"/>
    </location>
</feature>
<dbReference type="InterPro" id="IPR029752">
    <property type="entry name" value="D-isomer_DH_CS1"/>
</dbReference>
<dbReference type="FunFam" id="3.40.50.720:FF:000021">
    <property type="entry name" value="D-3-phosphoglycerate dehydrogenase"/>
    <property type="match status" value="1"/>
</dbReference>
<name>A0A2P7MYK9_9CYAN</name>
<evidence type="ECO:0000256" key="8">
    <source>
        <dbReference type="ARBA" id="ARBA00023299"/>
    </source>
</evidence>
<dbReference type="InterPro" id="IPR045865">
    <property type="entry name" value="ACT-like_dom_sf"/>
</dbReference>
<dbReference type="CDD" id="cd12173">
    <property type="entry name" value="PGDH_4"/>
    <property type="match status" value="1"/>
</dbReference>
<comment type="catalytic activity">
    <reaction evidence="10 11">
        <text>(2R)-3-phosphoglycerate + NAD(+) = 3-phosphooxypyruvate + NADH + H(+)</text>
        <dbReference type="Rhea" id="RHEA:12641"/>
        <dbReference type="ChEBI" id="CHEBI:15378"/>
        <dbReference type="ChEBI" id="CHEBI:18110"/>
        <dbReference type="ChEBI" id="CHEBI:57540"/>
        <dbReference type="ChEBI" id="CHEBI:57945"/>
        <dbReference type="ChEBI" id="CHEBI:58272"/>
        <dbReference type="EC" id="1.1.1.95"/>
    </reaction>
</comment>
<keyword evidence="6 11" id="KW-0560">Oxidoreductase</keyword>
<dbReference type="PANTHER" id="PTHR42789">
    <property type="entry name" value="D-ISOMER SPECIFIC 2-HYDROXYACID DEHYDROGENASE FAMILY PROTEIN (AFU_ORTHOLOGUE AFUA_6G10090)"/>
    <property type="match status" value="1"/>
</dbReference>
<dbReference type="OrthoDB" id="9805416at2"/>
<dbReference type="CDD" id="cd04902">
    <property type="entry name" value="ACT_3PGDH-xct"/>
    <property type="match status" value="1"/>
</dbReference>
<dbReference type="NCBIfam" id="TIGR01327">
    <property type="entry name" value="PGDH"/>
    <property type="match status" value="1"/>
</dbReference>
<dbReference type="EMBL" id="PXXO01000004">
    <property type="protein sequence ID" value="PSJ06267.1"/>
    <property type="molecule type" value="Genomic_DNA"/>
</dbReference>
<dbReference type="InterPro" id="IPR006236">
    <property type="entry name" value="PGDH"/>
</dbReference>
<dbReference type="InterPro" id="IPR045626">
    <property type="entry name" value="PGDH_ASB_dom"/>
</dbReference>
<dbReference type="RefSeq" id="WP_106502302.1">
    <property type="nucleotide sequence ID" value="NZ_PXXO01000004.1"/>
</dbReference>
<dbReference type="EC" id="1.1.1.95" evidence="11"/>
<dbReference type="GO" id="GO:0006564">
    <property type="term" value="P:L-serine biosynthetic process"/>
    <property type="evidence" value="ECO:0007669"/>
    <property type="project" value="UniProtKB-UniRule"/>
</dbReference>
<keyword evidence="8 11" id="KW-0718">Serine biosynthesis</keyword>
<dbReference type="SUPFAM" id="SSF55021">
    <property type="entry name" value="ACT-like"/>
    <property type="match status" value="1"/>
</dbReference>
<dbReference type="Gene3D" id="3.30.70.260">
    <property type="match status" value="1"/>
</dbReference>
<dbReference type="InterPro" id="IPR036291">
    <property type="entry name" value="NAD(P)-bd_dom_sf"/>
</dbReference>
<evidence type="ECO:0000256" key="4">
    <source>
        <dbReference type="ARBA" id="ARBA00021582"/>
    </source>
</evidence>
<dbReference type="InterPro" id="IPR002912">
    <property type="entry name" value="ACT_dom"/>
</dbReference>
<dbReference type="Pfam" id="PF00389">
    <property type="entry name" value="2-Hacid_dh"/>
    <property type="match status" value="1"/>
</dbReference>
<dbReference type="InterPro" id="IPR006139">
    <property type="entry name" value="D-isomer_2_OHA_DH_cat_dom"/>
</dbReference>
<evidence type="ECO:0000256" key="5">
    <source>
        <dbReference type="ARBA" id="ARBA00022605"/>
    </source>
</evidence>
<proteinExistence type="inferred from homology"/>
<dbReference type="GO" id="GO:0004617">
    <property type="term" value="F:phosphoglycerate dehydrogenase activity"/>
    <property type="evidence" value="ECO:0007669"/>
    <property type="project" value="UniProtKB-UniRule"/>
</dbReference>
<evidence type="ECO:0000256" key="10">
    <source>
        <dbReference type="ARBA" id="ARBA00048731"/>
    </source>
</evidence>
<comment type="similarity">
    <text evidence="3 11">Belongs to the D-isomer specific 2-hydroxyacid dehydrogenase family.</text>
</comment>
<dbReference type="InterPro" id="IPR050857">
    <property type="entry name" value="D-2-hydroxyacid_DH"/>
</dbReference>
<sequence length="528" mass="55995">MTKVLVSDPIDQAGIDILSQVAQVDVRTGLPPEELKAIIGDYDALMIRSGTTVTAEIIEAADKLRIIGRAGVGVDNVDVPAATKRGVLVVNSPEGNTIAAAEQALALMLALSRHVPHAHASTMAGGWDRKKYVGNELYKKKLGVVGLGKIGSHVARVAKAMGMDVMAYDPYVSAERAQQMQVRLLPLPALFAEADFVSLHLPRTPDTENLVNAELLKTMKSTARIVNCARGGIIDEAALAEAVENGTIGGAALDVYAKEPLEAGSPLRQVKERLILTPHLGASTEEAQENVAIDVAEQIRDVLLGLPARSAVNIPGLNAEVMEQLKPHLQLAETLGQLLSQLAGGPISELEVRLQGDFAAHPAQPLVVAALKGLLSTALGDSINYVNASLEAKERGIHVLEVKDDASRDFAGGSLQLSCRNSQASHSVTGAVFAEGELRITTIDEFPVNVAPSRHMLFTRHRDMPGIIGQLGSLLGEHNVNIASMQVGRRIVRGDAVMVLSLDDPIPPSLLVSVHAINGIQEAHPVTL</sequence>
<dbReference type="PROSITE" id="PS00065">
    <property type="entry name" value="D_2_HYDROXYACID_DH_1"/>
    <property type="match status" value="1"/>
</dbReference>
<organism evidence="13 14">
    <name type="scientific">Cyanobium usitatum str. Tous</name>
    <dbReference type="NCBI Taxonomy" id="2116684"/>
    <lineage>
        <taxon>Bacteria</taxon>
        <taxon>Bacillati</taxon>
        <taxon>Cyanobacteriota</taxon>
        <taxon>Cyanophyceae</taxon>
        <taxon>Synechococcales</taxon>
        <taxon>Prochlorococcaceae</taxon>
        <taxon>Cyanobium</taxon>
    </lineage>
</organism>
<evidence type="ECO:0000256" key="3">
    <source>
        <dbReference type="ARBA" id="ARBA00005854"/>
    </source>
</evidence>
<accession>A0A2P7MYK9</accession>
<evidence type="ECO:0000256" key="7">
    <source>
        <dbReference type="ARBA" id="ARBA00023027"/>
    </source>
</evidence>
<dbReference type="PROSITE" id="PS00671">
    <property type="entry name" value="D_2_HYDROXYACID_DH_3"/>
    <property type="match status" value="1"/>
</dbReference>
<dbReference type="Gene3D" id="3.40.50.720">
    <property type="entry name" value="NAD(P)-binding Rossmann-like Domain"/>
    <property type="match status" value="2"/>
</dbReference>
<dbReference type="PROSITE" id="PS51671">
    <property type="entry name" value="ACT"/>
    <property type="match status" value="1"/>
</dbReference>
<dbReference type="Pfam" id="PF19304">
    <property type="entry name" value="PGDH_inter"/>
    <property type="match status" value="1"/>
</dbReference>
<dbReference type="GO" id="GO:0051287">
    <property type="term" value="F:NAD binding"/>
    <property type="evidence" value="ECO:0007669"/>
    <property type="project" value="UniProtKB-UniRule"/>
</dbReference>
<evidence type="ECO:0000256" key="1">
    <source>
        <dbReference type="ARBA" id="ARBA00003800"/>
    </source>
</evidence>
<dbReference type="PROSITE" id="PS00670">
    <property type="entry name" value="D_2_HYDROXYACID_DH_2"/>
    <property type="match status" value="1"/>
</dbReference>
<gene>
    <name evidence="13" type="ORF">C7K55_04890</name>
</gene>
<dbReference type="AlphaFoldDB" id="A0A2P7MYK9"/>